<accession>A0A445MD30</accession>
<evidence type="ECO:0000313" key="2">
    <source>
        <dbReference type="EMBL" id="RZR72108.1"/>
    </source>
</evidence>
<feature type="non-terminal residue" evidence="2">
    <location>
        <position position="99"/>
    </location>
</feature>
<feature type="compositionally biased region" description="Basic residues" evidence="1">
    <location>
        <begin position="1"/>
        <end position="16"/>
    </location>
</feature>
<name>A0A445MD30_ENSVE</name>
<feature type="compositionally biased region" description="Basic and acidic residues" evidence="1">
    <location>
        <begin position="59"/>
        <end position="71"/>
    </location>
</feature>
<evidence type="ECO:0000256" key="1">
    <source>
        <dbReference type="SAM" id="MobiDB-lite"/>
    </source>
</evidence>
<organism evidence="2">
    <name type="scientific">Ensete ventricosum</name>
    <name type="common">Abyssinian banana</name>
    <name type="synonym">Musa ensete</name>
    <dbReference type="NCBI Taxonomy" id="4639"/>
    <lineage>
        <taxon>Eukaryota</taxon>
        <taxon>Viridiplantae</taxon>
        <taxon>Streptophyta</taxon>
        <taxon>Embryophyta</taxon>
        <taxon>Tracheophyta</taxon>
        <taxon>Spermatophyta</taxon>
        <taxon>Magnoliopsida</taxon>
        <taxon>Liliopsida</taxon>
        <taxon>Zingiberales</taxon>
        <taxon>Musaceae</taxon>
        <taxon>Ensete</taxon>
    </lineage>
</organism>
<sequence>MVKPSQSHRHKGRTRYAAHDVGVSTSLSETAALDIGTGGRGTGMMAGFSFSLGERLRLMDGDGTNDQDKKRLVGGGRAFQGGRRREGTPFQGILVEGGI</sequence>
<reference evidence="2" key="1">
    <citation type="journal article" date="2018" name="Data Brief">
        <title>Genome sequence data from 17 accessions of Ensete ventricosum, a staple food crop for millions in Ethiopia.</title>
        <authorList>
            <person name="Yemataw Z."/>
            <person name="Muzemil S."/>
            <person name="Ambachew D."/>
            <person name="Tripathi L."/>
            <person name="Tesfaye K."/>
            <person name="Chala A."/>
            <person name="Farbos A."/>
            <person name="O'Neill P."/>
            <person name="Moore K."/>
            <person name="Grant M."/>
            <person name="Studholme D.J."/>
        </authorList>
    </citation>
    <scope>NUCLEOTIDE SEQUENCE [LARGE SCALE GENOMIC DNA]</scope>
    <source>
        <tissue evidence="2">Leaf</tissue>
    </source>
</reference>
<gene>
    <name evidence="2" type="ORF">BHM03_00010353</name>
</gene>
<protein>
    <submittedName>
        <fullName evidence="2">Uncharacterized protein</fullName>
    </submittedName>
</protein>
<dbReference type="Proteomes" id="UP000290560">
    <property type="component" value="Unassembled WGS sequence"/>
</dbReference>
<dbReference type="AlphaFoldDB" id="A0A445MD30"/>
<dbReference type="EMBL" id="KV875630">
    <property type="protein sequence ID" value="RZR72108.1"/>
    <property type="molecule type" value="Genomic_DNA"/>
</dbReference>
<feature type="region of interest" description="Disordered" evidence="1">
    <location>
        <begin position="59"/>
        <end position="91"/>
    </location>
</feature>
<proteinExistence type="predicted"/>
<feature type="region of interest" description="Disordered" evidence="1">
    <location>
        <begin position="1"/>
        <end position="21"/>
    </location>
</feature>